<dbReference type="Proteomes" id="UP000008672">
    <property type="component" value="Unassembled WGS sequence"/>
</dbReference>
<dbReference type="InterPro" id="IPR029512">
    <property type="entry name" value="CCDC154"/>
</dbReference>
<dbReference type="InParanoid" id="M3XLI6"/>
<dbReference type="Ensembl" id="ENSLACT00000025560.1">
    <property type="protein sequence ID" value="ENSLACP00000023592.1"/>
    <property type="gene ID" value="ENSLACG00000022418.1"/>
</dbReference>
<keyword evidence="1" id="KW-0175">Coiled coil</keyword>
<dbReference type="EMBL" id="AFYH01121224">
    <property type="status" value="NOT_ANNOTATED_CDS"/>
    <property type="molecule type" value="Genomic_DNA"/>
</dbReference>
<dbReference type="AlphaFoldDB" id="M3XLI6"/>
<name>M3XLI6_LATCH</name>
<organism evidence="2 3">
    <name type="scientific">Latimeria chalumnae</name>
    <name type="common">Coelacanth</name>
    <dbReference type="NCBI Taxonomy" id="7897"/>
    <lineage>
        <taxon>Eukaryota</taxon>
        <taxon>Metazoa</taxon>
        <taxon>Chordata</taxon>
        <taxon>Craniata</taxon>
        <taxon>Vertebrata</taxon>
        <taxon>Euteleostomi</taxon>
        <taxon>Coelacanthiformes</taxon>
        <taxon>Coelacanthidae</taxon>
        <taxon>Latimeria</taxon>
    </lineage>
</organism>
<reference evidence="2" key="3">
    <citation type="submission" date="2025-09" db="UniProtKB">
        <authorList>
            <consortium name="Ensembl"/>
        </authorList>
    </citation>
    <scope>IDENTIFICATION</scope>
</reference>
<dbReference type="EMBL" id="AFYH01121223">
    <property type="status" value="NOT_ANNOTATED_CDS"/>
    <property type="molecule type" value="Genomic_DNA"/>
</dbReference>
<sequence length="426" mass="49593">MLQMEARLREAMENKYLDLEKCMQSSKYTQLQSEKSLKKEFVKNWNTFRAVNEETVQAIKIYQQTEAAKLLKQYKTLDQNYSKLTQFVKDGKVLLEKVLRAEIIKRDAQGKKLAGKTEGLCEHVRVAIATLQQAIGGVQQTLDNEIKKLLAKVTLMEESSSQEKRVVLDLEARIEATTSMLSLQEHMMSVQLSEVKKNWLDFERKKIETISQTQIALQTQIEELRERVEAEDTKEDLDSRMEADLQAKAQDVTSVRRSRESLHSNVSLMKGENVPRNIAEIQGKLEAFQIQTIKFENSMEDIRTTLNLRLAKETEMRVEEITNLREDLIRLDTEVRSWIQKIRLQELHHTQANRKLFIKEIGAAEATEINRWGIYQAVRWMQWKIILKKLLNKKRERTGNSLKTNIINMDKTDQGSIKENQNKTSP</sequence>
<dbReference type="EMBL" id="AFYH01121225">
    <property type="status" value="NOT_ANNOTATED_CDS"/>
    <property type="molecule type" value="Genomic_DNA"/>
</dbReference>
<reference evidence="3" key="1">
    <citation type="submission" date="2011-08" db="EMBL/GenBank/DDBJ databases">
        <title>The draft genome of Latimeria chalumnae.</title>
        <authorList>
            <person name="Di Palma F."/>
            <person name="Alfoldi J."/>
            <person name="Johnson J."/>
            <person name="Berlin A."/>
            <person name="Gnerre S."/>
            <person name="Jaffe D."/>
            <person name="MacCallum I."/>
            <person name="Young S."/>
            <person name="Walker B.J."/>
            <person name="Lander E."/>
            <person name="Lindblad-Toh K."/>
        </authorList>
    </citation>
    <scope>NUCLEOTIDE SEQUENCE [LARGE SCALE GENOMIC DNA]</scope>
    <source>
        <strain evidence="3">Wild caught</strain>
    </source>
</reference>
<evidence type="ECO:0000313" key="2">
    <source>
        <dbReference type="Ensembl" id="ENSLACP00000023592.1"/>
    </source>
</evidence>
<feature type="coiled-coil region" evidence="1">
    <location>
        <begin position="207"/>
        <end position="234"/>
    </location>
</feature>
<dbReference type="eggNOG" id="ENOG502RF80">
    <property type="taxonomic scope" value="Eukaryota"/>
</dbReference>
<protein>
    <submittedName>
        <fullName evidence="2">Uncharacterized protein</fullName>
    </submittedName>
</protein>
<dbReference type="FunCoup" id="M3XLI6">
    <property type="interactions" value="52"/>
</dbReference>
<dbReference type="GeneTree" id="ENSGT00390000002278"/>
<evidence type="ECO:0000256" key="1">
    <source>
        <dbReference type="SAM" id="Coils"/>
    </source>
</evidence>
<reference evidence="2" key="2">
    <citation type="submission" date="2025-08" db="UniProtKB">
        <authorList>
            <consortium name="Ensembl"/>
        </authorList>
    </citation>
    <scope>IDENTIFICATION</scope>
</reference>
<accession>M3XLI6</accession>
<dbReference type="PANTHER" id="PTHR35153">
    <property type="entry name" value="COILED-COIL DOMAIN-CONTAINING PROTEIN 154"/>
    <property type="match status" value="1"/>
</dbReference>
<dbReference type="HOGENOM" id="CLU_643979_0_0_1"/>
<evidence type="ECO:0000313" key="3">
    <source>
        <dbReference type="Proteomes" id="UP000008672"/>
    </source>
</evidence>
<keyword evidence="3" id="KW-1185">Reference proteome</keyword>
<proteinExistence type="predicted"/>
<dbReference type="PANTHER" id="PTHR35153:SF1">
    <property type="entry name" value="COILED-COIL DOMAIN-CONTAINING PROTEIN 154"/>
    <property type="match status" value="1"/>
</dbReference>
<dbReference type="Pfam" id="PF15450">
    <property type="entry name" value="CCDC154"/>
    <property type="match status" value="1"/>
</dbReference>